<dbReference type="EMBL" id="JBDGHN010000002">
    <property type="protein sequence ID" value="MEN2750214.1"/>
    <property type="molecule type" value="Genomic_DNA"/>
</dbReference>
<protein>
    <submittedName>
        <fullName evidence="2">C13 family peptidase</fullName>
    </submittedName>
</protein>
<evidence type="ECO:0000313" key="2">
    <source>
        <dbReference type="EMBL" id="MEN2750214.1"/>
    </source>
</evidence>
<keyword evidence="1" id="KW-0472">Membrane</keyword>
<feature type="transmembrane region" description="Helical" evidence="1">
    <location>
        <begin position="12"/>
        <end position="30"/>
    </location>
</feature>
<proteinExistence type="predicted"/>
<feature type="transmembrane region" description="Helical" evidence="1">
    <location>
        <begin position="42"/>
        <end position="64"/>
    </location>
</feature>
<dbReference type="SUPFAM" id="SSF52129">
    <property type="entry name" value="Caspase-like"/>
    <property type="match status" value="1"/>
</dbReference>
<dbReference type="InterPro" id="IPR029030">
    <property type="entry name" value="Caspase-like_dom_sf"/>
</dbReference>
<reference evidence="2 3" key="1">
    <citation type="submission" date="2024-05" db="EMBL/GenBank/DDBJ databases">
        <authorList>
            <person name="Kim H.-Y."/>
            <person name="Kim E."/>
            <person name="Cai Y."/>
            <person name="Yang S.-M."/>
            <person name="Lee W."/>
        </authorList>
    </citation>
    <scope>NUCLEOTIDE SEQUENCE [LARGE SCALE GENOMIC DNA]</scope>
    <source>
        <strain evidence="2 3">FBL11</strain>
    </source>
</reference>
<gene>
    <name evidence="2" type="ORF">AAIR29_01070</name>
</gene>
<dbReference type="Pfam" id="PF01650">
    <property type="entry name" value="Peptidase_C13"/>
    <property type="match status" value="1"/>
</dbReference>
<name>A0ABU9X496_9GAMM</name>
<accession>A0ABU9X496</accession>
<sequence>MPLSSLKTVSLQRFSLNFAANIIAALWMLVGSTRAFSWVKPTFIQFLLFALLALGSNVLFSWLAAEAGSVFNEQGLVSYLIWPAIISLVGIVLARRSGNHTLVFVPVVLWLVADTLSALLQSIVQVLGSHGWLPDWSYSFLPILFLVLFLWQTLALLWIFARRQRTPWWERITILLGAVALLTIWQRNVADQPIFKQIPIQPVLEEAALYEQPRLLQQALTSIDPNVAGKNDWYFMGVAGFSEQNVFRSEINKVRELFDVRFGTSGQSLALINNTYSWLDEPVATKTSILQGLKTIGQQMDADEDVLFMALSSHGDQDFIHLSNPPLEMDNLDATWLREALDASGIRWRVIVVSACYSGSFIDELASPTTVIITASAADKMSFGCTNTAEMTYFGQAFFAESLRENTSFAAAFKDARLRVSERENFMGFESSNPQMVVGSLMETALPAFEKVLFDKTRSSVEHLTNNTEASGAMLEDTINNNAINDDAINSNKSTAMSGAK</sequence>
<evidence type="ECO:0000313" key="3">
    <source>
        <dbReference type="Proteomes" id="UP001461960"/>
    </source>
</evidence>
<feature type="transmembrane region" description="Helical" evidence="1">
    <location>
        <begin position="168"/>
        <end position="185"/>
    </location>
</feature>
<dbReference type="InterPro" id="IPR001096">
    <property type="entry name" value="Peptidase_C13"/>
</dbReference>
<feature type="transmembrane region" description="Helical" evidence="1">
    <location>
        <begin position="140"/>
        <end position="161"/>
    </location>
</feature>
<keyword evidence="1" id="KW-0812">Transmembrane</keyword>
<evidence type="ECO:0000256" key="1">
    <source>
        <dbReference type="SAM" id="Phobius"/>
    </source>
</evidence>
<organism evidence="2 3">
    <name type="scientific">Psychrobacter saeujeotis</name>
    <dbReference type="NCBI Taxonomy" id="3143436"/>
    <lineage>
        <taxon>Bacteria</taxon>
        <taxon>Pseudomonadati</taxon>
        <taxon>Pseudomonadota</taxon>
        <taxon>Gammaproteobacteria</taxon>
        <taxon>Moraxellales</taxon>
        <taxon>Moraxellaceae</taxon>
        <taxon>Psychrobacter</taxon>
    </lineage>
</organism>
<dbReference type="Gene3D" id="3.40.50.1460">
    <property type="match status" value="1"/>
</dbReference>
<keyword evidence="3" id="KW-1185">Reference proteome</keyword>
<dbReference type="Proteomes" id="UP001461960">
    <property type="component" value="Unassembled WGS sequence"/>
</dbReference>
<comment type="caution">
    <text evidence="2">The sequence shown here is derived from an EMBL/GenBank/DDBJ whole genome shotgun (WGS) entry which is preliminary data.</text>
</comment>
<feature type="transmembrane region" description="Helical" evidence="1">
    <location>
        <begin position="101"/>
        <end position="120"/>
    </location>
</feature>
<dbReference type="RefSeq" id="WP_299217551.1">
    <property type="nucleotide sequence ID" value="NZ_JBDGHN010000002.1"/>
</dbReference>
<keyword evidence="1" id="KW-1133">Transmembrane helix</keyword>
<feature type="transmembrane region" description="Helical" evidence="1">
    <location>
        <begin position="76"/>
        <end position="94"/>
    </location>
</feature>